<protein>
    <submittedName>
        <fullName evidence="2">Uncharacterized protein</fullName>
    </submittedName>
</protein>
<feature type="region of interest" description="Disordered" evidence="1">
    <location>
        <begin position="356"/>
        <end position="387"/>
    </location>
</feature>
<dbReference type="EMBL" id="MNCJ02000326">
    <property type="protein sequence ID" value="KAF5782679.1"/>
    <property type="molecule type" value="Genomic_DNA"/>
</dbReference>
<reference evidence="2" key="1">
    <citation type="journal article" date="2017" name="Nature">
        <title>The sunflower genome provides insights into oil metabolism, flowering and Asterid evolution.</title>
        <authorList>
            <person name="Badouin H."/>
            <person name="Gouzy J."/>
            <person name="Grassa C.J."/>
            <person name="Murat F."/>
            <person name="Staton S.E."/>
            <person name="Cottret L."/>
            <person name="Lelandais-Briere C."/>
            <person name="Owens G.L."/>
            <person name="Carrere S."/>
            <person name="Mayjonade B."/>
            <person name="Legrand L."/>
            <person name="Gill N."/>
            <person name="Kane N.C."/>
            <person name="Bowers J.E."/>
            <person name="Hubner S."/>
            <person name="Bellec A."/>
            <person name="Berard A."/>
            <person name="Berges H."/>
            <person name="Blanchet N."/>
            <person name="Boniface M.C."/>
            <person name="Brunel D."/>
            <person name="Catrice O."/>
            <person name="Chaidir N."/>
            <person name="Claudel C."/>
            <person name="Donnadieu C."/>
            <person name="Faraut T."/>
            <person name="Fievet G."/>
            <person name="Helmstetter N."/>
            <person name="King M."/>
            <person name="Knapp S.J."/>
            <person name="Lai Z."/>
            <person name="Le Paslier M.C."/>
            <person name="Lippi Y."/>
            <person name="Lorenzon L."/>
            <person name="Mandel J.R."/>
            <person name="Marage G."/>
            <person name="Marchand G."/>
            <person name="Marquand E."/>
            <person name="Bret-Mestries E."/>
            <person name="Morien E."/>
            <person name="Nambeesan S."/>
            <person name="Nguyen T."/>
            <person name="Pegot-Espagnet P."/>
            <person name="Pouilly N."/>
            <person name="Raftis F."/>
            <person name="Sallet E."/>
            <person name="Schiex T."/>
            <person name="Thomas J."/>
            <person name="Vandecasteele C."/>
            <person name="Vares D."/>
            <person name="Vear F."/>
            <person name="Vautrin S."/>
            <person name="Crespi M."/>
            <person name="Mangin B."/>
            <person name="Burke J.M."/>
            <person name="Salse J."/>
            <person name="Munos S."/>
            <person name="Vincourt P."/>
            <person name="Rieseberg L.H."/>
            <person name="Langlade N.B."/>
        </authorList>
    </citation>
    <scope>NUCLEOTIDE SEQUENCE</scope>
    <source>
        <tissue evidence="2">Leaves</tissue>
    </source>
</reference>
<reference evidence="2" key="2">
    <citation type="submission" date="2020-06" db="EMBL/GenBank/DDBJ databases">
        <title>Helianthus annuus Genome sequencing and assembly Release 2.</title>
        <authorList>
            <person name="Gouzy J."/>
            <person name="Langlade N."/>
            <person name="Munos S."/>
        </authorList>
    </citation>
    <scope>NUCLEOTIDE SEQUENCE</scope>
    <source>
        <tissue evidence="2">Leaves</tissue>
    </source>
</reference>
<accession>A0A9K3HQ72</accession>
<gene>
    <name evidence="2" type="ORF">HanXRQr2_Chr11g0498831</name>
</gene>
<sequence>MGLKHPFSAFISRFFELTGLSYAQTMPMVWRVLVTLDQIKARHVPDLCIEDLPIAYRLRSHANFKELAPPSAESEGRIKEIYRLTESERTISLLFTSSSQRSSSNMSVPIINLEGFQLEELDSYSGPVQVKQEANPKPAVTSKPTSSKAAAVPKPATASKPRGSSSRKSKEPDSPAASDVFPFENHGFSESSKFITGFLNQGLERLVFLYEDSCGLNKMLETKLKKAETTIADQAAIATAKSEHYEAKYKAMTQEHQAAIKMITHEAQAKSDAAQVQHEQDMASYREGVKNSVVISLLQARLKMAYEAKAMGFECSSWNVEAWEAKLSDLGGNPVEHPVKPVVEKPAEVAEKVVNADAEAGNNAGGDTGVDAGADVDEEMIEEGAAP</sequence>
<evidence type="ECO:0000313" key="2">
    <source>
        <dbReference type="EMBL" id="KAF5782679.1"/>
    </source>
</evidence>
<comment type="caution">
    <text evidence="2">The sequence shown here is derived from an EMBL/GenBank/DDBJ whole genome shotgun (WGS) entry which is preliminary data.</text>
</comment>
<evidence type="ECO:0000313" key="3">
    <source>
        <dbReference type="Proteomes" id="UP000215914"/>
    </source>
</evidence>
<dbReference type="AlphaFoldDB" id="A0A9K3HQ72"/>
<feature type="compositionally biased region" description="Acidic residues" evidence="1">
    <location>
        <begin position="374"/>
        <end position="387"/>
    </location>
</feature>
<keyword evidence="3" id="KW-1185">Reference proteome</keyword>
<dbReference type="Gramene" id="mRNA:HanXRQr2_Chr11g0498831">
    <property type="protein sequence ID" value="mRNA:HanXRQr2_Chr11g0498831"/>
    <property type="gene ID" value="HanXRQr2_Chr11g0498831"/>
</dbReference>
<dbReference type="Proteomes" id="UP000215914">
    <property type="component" value="Unassembled WGS sequence"/>
</dbReference>
<feature type="region of interest" description="Disordered" evidence="1">
    <location>
        <begin position="130"/>
        <end position="182"/>
    </location>
</feature>
<organism evidence="2 3">
    <name type="scientific">Helianthus annuus</name>
    <name type="common">Common sunflower</name>
    <dbReference type="NCBI Taxonomy" id="4232"/>
    <lineage>
        <taxon>Eukaryota</taxon>
        <taxon>Viridiplantae</taxon>
        <taxon>Streptophyta</taxon>
        <taxon>Embryophyta</taxon>
        <taxon>Tracheophyta</taxon>
        <taxon>Spermatophyta</taxon>
        <taxon>Magnoliopsida</taxon>
        <taxon>eudicotyledons</taxon>
        <taxon>Gunneridae</taxon>
        <taxon>Pentapetalae</taxon>
        <taxon>asterids</taxon>
        <taxon>campanulids</taxon>
        <taxon>Asterales</taxon>
        <taxon>Asteraceae</taxon>
        <taxon>Asteroideae</taxon>
        <taxon>Heliantheae alliance</taxon>
        <taxon>Heliantheae</taxon>
        <taxon>Helianthus</taxon>
    </lineage>
</organism>
<proteinExistence type="predicted"/>
<evidence type="ECO:0000256" key="1">
    <source>
        <dbReference type="SAM" id="MobiDB-lite"/>
    </source>
</evidence>
<name>A0A9K3HQ72_HELAN</name>